<dbReference type="EMBL" id="PZJJ01000026">
    <property type="protein sequence ID" value="PTL37999.1"/>
    <property type="molecule type" value="Genomic_DNA"/>
</dbReference>
<dbReference type="InterPro" id="IPR000847">
    <property type="entry name" value="LysR_HTH_N"/>
</dbReference>
<evidence type="ECO:0000259" key="5">
    <source>
        <dbReference type="PROSITE" id="PS50931"/>
    </source>
</evidence>
<evidence type="ECO:0000313" key="6">
    <source>
        <dbReference type="EMBL" id="PTL37999.1"/>
    </source>
</evidence>
<dbReference type="Gene3D" id="1.10.10.10">
    <property type="entry name" value="Winged helix-like DNA-binding domain superfamily/Winged helix DNA-binding domain"/>
    <property type="match status" value="1"/>
</dbReference>
<evidence type="ECO:0000256" key="3">
    <source>
        <dbReference type="ARBA" id="ARBA00023125"/>
    </source>
</evidence>
<evidence type="ECO:0000256" key="4">
    <source>
        <dbReference type="ARBA" id="ARBA00023163"/>
    </source>
</evidence>
<proteinExistence type="inferred from homology"/>
<keyword evidence="3" id="KW-0238">DNA-binding</keyword>
<protein>
    <submittedName>
        <fullName evidence="6">LysR family transcriptional regulator</fullName>
    </submittedName>
</protein>
<comment type="caution">
    <text evidence="6">The sequence shown here is derived from an EMBL/GenBank/DDBJ whole genome shotgun (WGS) entry which is preliminary data.</text>
</comment>
<keyword evidence="7" id="KW-1185">Reference proteome</keyword>
<dbReference type="OrthoDB" id="9803735at2"/>
<dbReference type="SUPFAM" id="SSF53850">
    <property type="entry name" value="Periplasmic binding protein-like II"/>
    <property type="match status" value="1"/>
</dbReference>
<dbReference type="RefSeq" id="WP_107585734.1">
    <property type="nucleotide sequence ID" value="NZ_PZJJ01000026.1"/>
</dbReference>
<dbReference type="CDD" id="cd05466">
    <property type="entry name" value="PBP2_LTTR_substrate"/>
    <property type="match status" value="1"/>
</dbReference>
<dbReference type="SUPFAM" id="SSF46785">
    <property type="entry name" value="Winged helix' DNA-binding domain"/>
    <property type="match status" value="1"/>
</dbReference>
<feature type="domain" description="HTH lysR-type" evidence="5">
    <location>
        <begin position="1"/>
        <end position="58"/>
    </location>
</feature>
<name>A0A2T4U3P5_9BACI</name>
<dbReference type="InterPro" id="IPR005119">
    <property type="entry name" value="LysR_subst-bd"/>
</dbReference>
<dbReference type="PRINTS" id="PR00039">
    <property type="entry name" value="HTHLYSR"/>
</dbReference>
<dbReference type="GO" id="GO:0003700">
    <property type="term" value="F:DNA-binding transcription factor activity"/>
    <property type="evidence" value="ECO:0007669"/>
    <property type="project" value="InterPro"/>
</dbReference>
<evidence type="ECO:0000313" key="7">
    <source>
        <dbReference type="Proteomes" id="UP000240509"/>
    </source>
</evidence>
<reference evidence="6 7" key="1">
    <citation type="submission" date="2018-03" db="EMBL/GenBank/DDBJ databases">
        <title>Alkalicoccus saliphilus sp. nov., isolated from a mineral pool.</title>
        <authorList>
            <person name="Zhao B."/>
        </authorList>
    </citation>
    <scope>NUCLEOTIDE SEQUENCE [LARGE SCALE GENOMIC DNA]</scope>
    <source>
        <strain evidence="6 7">6AG</strain>
    </source>
</reference>
<evidence type="ECO:0000256" key="1">
    <source>
        <dbReference type="ARBA" id="ARBA00009437"/>
    </source>
</evidence>
<gene>
    <name evidence="6" type="ORF">C6Y45_13365</name>
</gene>
<dbReference type="Gene3D" id="3.40.190.290">
    <property type="match status" value="1"/>
</dbReference>
<dbReference type="Pfam" id="PF03466">
    <property type="entry name" value="LysR_substrate"/>
    <property type="match status" value="1"/>
</dbReference>
<accession>A0A2T4U3P5</accession>
<keyword evidence="2" id="KW-0805">Transcription regulation</keyword>
<evidence type="ECO:0000256" key="2">
    <source>
        <dbReference type="ARBA" id="ARBA00023015"/>
    </source>
</evidence>
<dbReference type="Pfam" id="PF00126">
    <property type="entry name" value="HTH_1"/>
    <property type="match status" value="1"/>
</dbReference>
<dbReference type="InterPro" id="IPR036390">
    <property type="entry name" value="WH_DNA-bd_sf"/>
</dbReference>
<organism evidence="6 7">
    <name type="scientific">Alkalicoccus saliphilus</name>
    <dbReference type="NCBI Taxonomy" id="200989"/>
    <lineage>
        <taxon>Bacteria</taxon>
        <taxon>Bacillati</taxon>
        <taxon>Bacillota</taxon>
        <taxon>Bacilli</taxon>
        <taxon>Bacillales</taxon>
        <taxon>Bacillaceae</taxon>
        <taxon>Alkalicoccus</taxon>
    </lineage>
</organism>
<dbReference type="GO" id="GO:0003677">
    <property type="term" value="F:DNA binding"/>
    <property type="evidence" value="ECO:0007669"/>
    <property type="project" value="UniProtKB-KW"/>
</dbReference>
<dbReference type="AlphaFoldDB" id="A0A2T4U3P5"/>
<dbReference type="PANTHER" id="PTHR30419">
    <property type="entry name" value="HTH-TYPE TRANSCRIPTIONAL REGULATOR YBHD"/>
    <property type="match status" value="1"/>
</dbReference>
<comment type="similarity">
    <text evidence="1">Belongs to the LysR transcriptional regulatory family.</text>
</comment>
<dbReference type="PROSITE" id="PS50931">
    <property type="entry name" value="HTH_LYSR"/>
    <property type="match status" value="1"/>
</dbReference>
<keyword evidence="4" id="KW-0804">Transcription</keyword>
<sequence>MKNLSYTYLKAIVEHGNFSNAARYLYISQPYLSTFVKKLEEEMGVELIKRDENPLTLTFAGERYLSYMEEVEKIHTDMRHEIEAISKLKKGRLKLGVNPILGSHTLYNILPAFISAYPGIKIDLVEQTAYNIEELLLQRKIDICLNMLPIFNPDISYENLYDEKLYIVVPKGHELYDENSAHLSPFPYELKKLSNQEFILLKPELGLRRMTDEIFSANGIKPNAILETINVENAYRLANSGVGLTIVPECIITNNFKPSSRSYTFGSPPYKNNVVVAYQKGDSLSAPALAFLNVAKDYYRKMSKN</sequence>
<dbReference type="InterPro" id="IPR036388">
    <property type="entry name" value="WH-like_DNA-bd_sf"/>
</dbReference>
<dbReference type="GO" id="GO:0005829">
    <property type="term" value="C:cytosol"/>
    <property type="evidence" value="ECO:0007669"/>
    <property type="project" value="TreeGrafter"/>
</dbReference>
<dbReference type="Proteomes" id="UP000240509">
    <property type="component" value="Unassembled WGS sequence"/>
</dbReference>
<dbReference type="InterPro" id="IPR050950">
    <property type="entry name" value="HTH-type_LysR_regulators"/>
</dbReference>